<dbReference type="Pfam" id="PF04773">
    <property type="entry name" value="FecR"/>
    <property type="match status" value="1"/>
</dbReference>
<keyword evidence="5" id="KW-1185">Reference proteome</keyword>
<dbReference type="AlphaFoldDB" id="A0A1Y5REJ5"/>
<evidence type="ECO:0000259" key="3">
    <source>
        <dbReference type="Pfam" id="PF16220"/>
    </source>
</evidence>
<keyword evidence="1" id="KW-1133">Transmembrane helix</keyword>
<evidence type="ECO:0000259" key="2">
    <source>
        <dbReference type="Pfam" id="PF04773"/>
    </source>
</evidence>
<evidence type="ECO:0000313" key="5">
    <source>
        <dbReference type="Proteomes" id="UP000193307"/>
    </source>
</evidence>
<dbReference type="InterPro" id="IPR012373">
    <property type="entry name" value="Ferrdict_sens_TM"/>
</dbReference>
<protein>
    <submittedName>
        <fullName evidence="4">Fec operon regulator FecR</fullName>
    </submittedName>
</protein>
<dbReference type="GO" id="GO:0016989">
    <property type="term" value="F:sigma factor antagonist activity"/>
    <property type="evidence" value="ECO:0007669"/>
    <property type="project" value="TreeGrafter"/>
</dbReference>
<feature type="domain" description="FecR protein" evidence="2">
    <location>
        <begin position="115"/>
        <end position="201"/>
    </location>
</feature>
<accession>A0A1Y5REJ5</accession>
<dbReference type="PIRSF" id="PIRSF018266">
    <property type="entry name" value="FecR"/>
    <property type="match status" value="1"/>
</dbReference>
<keyword evidence="1" id="KW-0812">Transmembrane</keyword>
<dbReference type="PANTHER" id="PTHR30273">
    <property type="entry name" value="PERIPLASMIC SIGNAL SENSOR AND SIGMA FACTOR ACTIVATOR FECR-RELATED"/>
    <property type="match status" value="1"/>
</dbReference>
<dbReference type="STRING" id="658057.SAMN04488032_101349"/>
<proteinExistence type="predicted"/>
<dbReference type="InterPro" id="IPR032623">
    <property type="entry name" value="FecR_N"/>
</dbReference>
<dbReference type="RefSeq" id="WP_085847211.1">
    <property type="nucleotide sequence ID" value="NZ_FNZV01000001.1"/>
</dbReference>
<feature type="transmembrane region" description="Helical" evidence="1">
    <location>
        <begin position="90"/>
        <end position="108"/>
    </location>
</feature>
<dbReference type="PANTHER" id="PTHR30273:SF2">
    <property type="entry name" value="PROTEIN FECR"/>
    <property type="match status" value="1"/>
</dbReference>
<dbReference type="Gene3D" id="2.60.120.1440">
    <property type="match status" value="1"/>
</dbReference>
<dbReference type="InterPro" id="IPR006860">
    <property type="entry name" value="FecR"/>
</dbReference>
<feature type="domain" description="FecR N-terminal" evidence="3">
    <location>
        <begin position="22"/>
        <end position="63"/>
    </location>
</feature>
<dbReference type="Gene3D" id="3.55.50.30">
    <property type="match status" value="1"/>
</dbReference>
<dbReference type="Proteomes" id="UP000193307">
    <property type="component" value="Unassembled WGS sequence"/>
</dbReference>
<dbReference type="Pfam" id="PF16220">
    <property type="entry name" value="DUF4880"/>
    <property type="match status" value="1"/>
</dbReference>
<evidence type="ECO:0000313" key="4">
    <source>
        <dbReference type="EMBL" id="SLN15701.1"/>
    </source>
</evidence>
<organism evidence="4 5">
    <name type="scientific">Pacificibacter marinus</name>
    <dbReference type="NCBI Taxonomy" id="658057"/>
    <lineage>
        <taxon>Bacteria</taxon>
        <taxon>Pseudomonadati</taxon>
        <taxon>Pseudomonadota</taxon>
        <taxon>Alphaproteobacteria</taxon>
        <taxon>Rhodobacterales</taxon>
        <taxon>Roseobacteraceae</taxon>
        <taxon>Pacificibacter</taxon>
    </lineage>
</organism>
<keyword evidence="1" id="KW-0472">Membrane</keyword>
<sequence>MRNYQPDWNSDDLEPDADPALREAVLWHELKNGDTFSEETKQRFEAWLVASPENARSFAEIDAIWQGARELPQFAALLKKKRLAKMSRRAFVAGGGVTLCAAASGLWLSNHPFADFKTAKGELRYQTLADGSQLEIAGRTAASVDFSETRRQMSLHRGEIWFDMKQAQSRPFDIAIGDARIQGDGAQFALEASNGNHVLTVGSHQTELLQGDRKLSVNAGQQVVFGKIRADIFEVDLTSELAWREGRLAYVSQPMWRIVAGLNRWSGKQIVILDDAIAQRQATLIIDINQIDNALDDLRHALPIQTFEAPGGYIFIS</sequence>
<dbReference type="OrthoDB" id="636724at2"/>
<dbReference type="EMBL" id="FWFW01000001">
    <property type="protein sequence ID" value="SLN15701.1"/>
    <property type="molecule type" value="Genomic_DNA"/>
</dbReference>
<evidence type="ECO:0000256" key="1">
    <source>
        <dbReference type="SAM" id="Phobius"/>
    </source>
</evidence>
<reference evidence="4 5" key="1">
    <citation type="submission" date="2017-03" db="EMBL/GenBank/DDBJ databases">
        <authorList>
            <person name="Afonso C.L."/>
            <person name="Miller P.J."/>
            <person name="Scott M.A."/>
            <person name="Spackman E."/>
            <person name="Goraichik I."/>
            <person name="Dimitrov K.M."/>
            <person name="Suarez D.L."/>
            <person name="Swayne D.E."/>
        </authorList>
    </citation>
    <scope>NUCLEOTIDE SEQUENCE [LARGE SCALE GENOMIC DNA]</scope>
    <source>
        <strain evidence="4 5">CECT 7971</strain>
    </source>
</reference>
<gene>
    <name evidence="4" type="ORF">PAM7971_00298</name>
</gene>
<name>A0A1Y5REJ5_9RHOB</name>